<proteinExistence type="predicted"/>
<reference evidence="2" key="1">
    <citation type="submission" date="2022-11" db="UniProtKB">
        <authorList>
            <consortium name="WormBaseParasite"/>
        </authorList>
    </citation>
    <scope>IDENTIFICATION</scope>
</reference>
<evidence type="ECO:0000313" key="2">
    <source>
        <dbReference type="WBParaSite" id="ES5_v2.g21983.t1"/>
    </source>
</evidence>
<sequence length="327" mass="38503">MPSLNPLILQEVLIQCLKKDNDSRSLGKFMLSGQEPFAVALNYFRKATFVEISENCLHITIKIGKETYTHSISYQFSLINIVMKTVVSSIKEYCINMIPKHFNAIEYFLEQKIENVKVPQSLPEKYRKILATCDFIKKITVNNVFSENALDMIPHTCRELKFQFWYFDNHCTKNVMKISKKYLKNIEKLEIETTCSWQKRHTSSFILNNFPNLQTINALFYYQDEIQYVIDLVKDKKLIYFQKLAKSNITGKITFKNWITRYAHAFSRRLNKPVYEKVLQDVIEIPGVTFDSEEKTITRTVELKKNLIVEFVICFTPQNNDFSPFKN</sequence>
<accession>A0AC34FX59</accession>
<name>A0AC34FX59_9BILA</name>
<dbReference type="WBParaSite" id="ES5_v2.g21983.t1">
    <property type="protein sequence ID" value="ES5_v2.g21983.t1"/>
    <property type="gene ID" value="ES5_v2.g21983"/>
</dbReference>
<evidence type="ECO:0000313" key="1">
    <source>
        <dbReference type="Proteomes" id="UP000887579"/>
    </source>
</evidence>
<protein>
    <submittedName>
        <fullName evidence="2">Uncharacterized protein</fullName>
    </submittedName>
</protein>
<organism evidence="1 2">
    <name type="scientific">Panagrolaimus sp. ES5</name>
    <dbReference type="NCBI Taxonomy" id="591445"/>
    <lineage>
        <taxon>Eukaryota</taxon>
        <taxon>Metazoa</taxon>
        <taxon>Ecdysozoa</taxon>
        <taxon>Nematoda</taxon>
        <taxon>Chromadorea</taxon>
        <taxon>Rhabditida</taxon>
        <taxon>Tylenchina</taxon>
        <taxon>Panagrolaimomorpha</taxon>
        <taxon>Panagrolaimoidea</taxon>
        <taxon>Panagrolaimidae</taxon>
        <taxon>Panagrolaimus</taxon>
    </lineage>
</organism>
<dbReference type="Proteomes" id="UP000887579">
    <property type="component" value="Unplaced"/>
</dbReference>